<dbReference type="InterPro" id="IPR016024">
    <property type="entry name" value="ARM-type_fold"/>
</dbReference>
<proteinExistence type="predicted"/>
<dbReference type="SUPFAM" id="SSF50969">
    <property type="entry name" value="YVTN repeat-like/Quinoprotein amine dehydrogenase"/>
    <property type="match status" value="1"/>
</dbReference>
<dbReference type="Gene3D" id="2.130.10.10">
    <property type="entry name" value="YVTN repeat-like/Quinoprotein amine dehydrogenase"/>
    <property type="match status" value="1"/>
</dbReference>
<organism evidence="1 2">
    <name type="scientific">Bradymonas sediminis</name>
    <dbReference type="NCBI Taxonomy" id="1548548"/>
    <lineage>
        <taxon>Bacteria</taxon>
        <taxon>Deltaproteobacteria</taxon>
        <taxon>Bradymonadales</taxon>
        <taxon>Bradymonadaceae</taxon>
        <taxon>Bradymonas</taxon>
    </lineage>
</organism>
<dbReference type="KEGG" id="bsed:DN745_10615"/>
<dbReference type="Pfam" id="PF13646">
    <property type="entry name" value="HEAT_2"/>
    <property type="match status" value="1"/>
</dbReference>
<accession>A0A2Z4FLS7</accession>
<dbReference type="AlphaFoldDB" id="A0A2Z4FLS7"/>
<dbReference type="Proteomes" id="UP000249799">
    <property type="component" value="Chromosome"/>
</dbReference>
<evidence type="ECO:0000313" key="2">
    <source>
        <dbReference type="Proteomes" id="UP000249799"/>
    </source>
</evidence>
<dbReference type="InterPro" id="IPR015943">
    <property type="entry name" value="WD40/YVTN_repeat-like_dom_sf"/>
</dbReference>
<dbReference type="InterPro" id="IPR011044">
    <property type="entry name" value="Quino_amine_DH_bsu"/>
</dbReference>
<dbReference type="RefSeq" id="WP_111334678.1">
    <property type="nucleotide sequence ID" value="NZ_CP030032.1"/>
</dbReference>
<dbReference type="Gene3D" id="1.25.10.10">
    <property type="entry name" value="Leucine-rich Repeat Variant"/>
    <property type="match status" value="1"/>
</dbReference>
<reference evidence="1 2" key="1">
    <citation type="submission" date="2018-06" db="EMBL/GenBank/DDBJ databases">
        <title>Lujinxingia sediminis gen. nov. sp. nov., a new facultative anaerobic member of the class Deltaproteobacteria, and proposal of Lujinxingaceae fam. nov.</title>
        <authorList>
            <person name="Guo L.-Y."/>
            <person name="Li C.-M."/>
            <person name="Wang S."/>
            <person name="Du Z.-J."/>
        </authorList>
    </citation>
    <scope>NUCLEOTIDE SEQUENCE [LARGE SCALE GENOMIC DNA]</scope>
    <source>
        <strain evidence="1 2">FA350</strain>
    </source>
</reference>
<evidence type="ECO:0000313" key="1">
    <source>
        <dbReference type="EMBL" id="AWV89765.1"/>
    </source>
</evidence>
<dbReference type="InterPro" id="IPR011989">
    <property type="entry name" value="ARM-like"/>
</dbReference>
<dbReference type="EMBL" id="CP030032">
    <property type="protein sequence ID" value="AWV89765.1"/>
    <property type="molecule type" value="Genomic_DNA"/>
</dbReference>
<gene>
    <name evidence="1" type="ORF">DN745_10615</name>
</gene>
<sequence>MTYYLENAEEFWRVDYQDDIVTVRSGPLGEAGSVVETHEVADEGEALALMRETARAQRDLGFVQRLPPEERFSQDERVKAYWQHEVLDVWKAMGVTEAEPLDYRDRWEAYLAKPLPEELDQYLTWRSTHRFGYCNFGEWRMWDEDLWLPEAERGNLFEQLVLMDQENVLATAMMGQFARWVSIGSAGNGDQYFAHIDDLDPQRVEVVFYDHETSSPSFVCADSLSSFAWLNRCYVAFFDNEDAEDEAPGLAQITEDMSRLEGRVALSWHFDELEEGTEFEPGYEAKSDALYLFHKFVWISDLLRNTSIGAFEEVAEVFYESLHAELNFEQAKTRPFDASSALYWIWRLFWFDKPELEACLQLVASHDSPVVRDCVALVRELLEGRTELGAIKDIFALRERFLALDLDPDRAEERAREAEEAERLANAAHYAAMERADQLIAEGDVDAMTEALWELDDDEATERVFARVIEASPEGKVWARRWNFIDEHRSSRDGRGHDYEDEELYEIIWREPSELIGPLLGKPESWTGHDWKRLGLAAAAAGERMLPHLLTALDTRDEYRRAQTAAARGFAALGDPAHVGKLVPLVKELWWPNGNFLMEMSKSDPLLATIEALGALGGSEAVEVLMKLMEKGPDKVRPRAAASLGRIGDAEATQTLIAYVDSEATRPVLFALAHIGTEEARSAIDAYIAKNNGSLLNLAYEHGMQQFAAFQTGGADAVDWSLVAELNLIVENSTYDDRELHETLARLYRHHPDAAVAEARLREYLHHEYAVVRTAAIEGLEALGVDLGLRWMDRPTVELIWESRGVEGLREALADPNAIFRHNLVIKAAEEGVGDALDAEVLALADLYCRFTGYTNGYVRDAHRRTYYLIEAMSKLDTEAMLRRLCRLWKSSNPHYRGAEYIKHNFDDLHARMRPYVAEVEAALAAEAEAKANAEAKKAGLGLSARPFGASAHAEGHTSRIRSVQLLGDQVLTSSDDKSVIRWSREGTLLAKYAFKDGLRDAVMDDEHVYAISGEFAACRTLDGEEVWQREGVFNYWIALMGDRFISPPYDTLRILDRHTGEDIYTSKTLFGLQRMVRLDDDHFLVAKYQGERLLVVNPFTLKVTAQWKLPPVSGYGGLWSMAAADGEVFVSRRDDSVVVFDAHGEVIRRGVFDSSLYTIRVVGDHLISASSGTTVKVFDKQTFELIQEVETGIAIESLGVGPGPTIVVGGKKGELVMVEVES</sequence>
<dbReference type="SUPFAM" id="SSF48371">
    <property type="entry name" value="ARM repeat"/>
    <property type="match status" value="1"/>
</dbReference>
<keyword evidence="2" id="KW-1185">Reference proteome</keyword>
<dbReference type="InterPro" id="IPR004155">
    <property type="entry name" value="PBS_lyase_HEAT"/>
</dbReference>
<protein>
    <submittedName>
        <fullName evidence="1">Uncharacterized protein</fullName>
    </submittedName>
</protein>
<dbReference type="SMART" id="SM00567">
    <property type="entry name" value="EZ_HEAT"/>
    <property type="match status" value="2"/>
</dbReference>
<name>A0A2Z4FLS7_9DELT</name>
<dbReference type="OrthoDB" id="5499855at2"/>